<feature type="chain" id="PRO_5007867601" description="alpha-galactosidase" evidence="3">
    <location>
        <begin position="20"/>
        <end position="105"/>
    </location>
</feature>
<accession>A0A165UEP2</accession>
<dbReference type="Gene3D" id="3.20.20.70">
    <property type="entry name" value="Aldolase class I"/>
    <property type="match status" value="1"/>
</dbReference>
<keyword evidence="4" id="KW-0378">Hydrolase</keyword>
<protein>
    <recommendedName>
        <fullName evidence="2">alpha-galactosidase</fullName>
        <ecNumber evidence="2">3.2.1.22</ecNumber>
    </recommendedName>
</protein>
<dbReference type="InterPro" id="IPR017853">
    <property type="entry name" value="GH"/>
</dbReference>
<dbReference type="InterPro" id="IPR013785">
    <property type="entry name" value="Aldolase_TIM"/>
</dbReference>
<organism evidence="4 5">
    <name type="scientific">Daedalea quercina L-15889</name>
    <dbReference type="NCBI Taxonomy" id="1314783"/>
    <lineage>
        <taxon>Eukaryota</taxon>
        <taxon>Fungi</taxon>
        <taxon>Dikarya</taxon>
        <taxon>Basidiomycota</taxon>
        <taxon>Agaricomycotina</taxon>
        <taxon>Agaricomycetes</taxon>
        <taxon>Polyporales</taxon>
        <taxon>Fomitopsis</taxon>
    </lineage>
</organism>
<dbReference type="EC" id="3.2.1.22" evidence="2"/>
<evidence type="ECO:0000256" key="2">
    <source>
        <dbReference type="ARBA" id="ARBA00012755"/>
    </source>
</evidence>
<dbReference type="STRING" id="1314783.A0A165UEP2"/>
<sequence length="105" mass="11574">MATSSLLLVLALQFSGILAHNNGLALTPQMGWNTWNHLGCDISEDIVGAAQAFIAYGLPQYGVRALIRMMIATDNLVDINMDDCECESMWLAQDDSCVSNVPWRR</sequence>
<evidence type="ECO:0000313" key="4">
    <source>
        <dbReference type="EMBL" id="KZT74804.1"/>
    </source>
</evidence>
<reference evidence="4 5" key="1">
    <citation type="journal article" date="2016" name="Mol. Biol. Evol.">
        <title>Comparative Genomics of Early-Diverging Mushroom-Forming Fungi Provides Insights into the Origins of Lignocellulose Decay Capabilities.</title>
        <authorList>
            <person name="Nagy L.G."/>
            <person name="Riley R."/>
            <person name="Tritt A."/>
            <person name="Adam C."/>
            <person name="Daum C."/>
            <person name="Floudas D."/>
            <person name="Sun H."/>
            <person name="Yadav J.S."/>
            <person name="Pangilinan J."/>
            <person name="Larsson K.H."/>
            <person name="Matsuura K."/>
            <person name="Barry K."/>
            <person name="Labutti K."/>
            <person name="Kuo R."/>
            <person name="Ohm R.A."/>
            <person name="Bhattacharya S.S."/>
            <person name="Shirouzu T."/>
            <person name="Yoshinaga Y."/>
            <person name="Martin F.M."/>
            <person name="Grigoriev I.V."/>
            <person name="Hibbett D.S."/>
        </authorList>
    </citation>
    <scope>NUCLEOTIDE SEQUENCE [LARGE SCALE GENOMIC DNA]</scope>
    <source>
        <strain evidence="4 5">L-15889</strain>
    </source>
</reference>
<dbReference type="Proteomes" id="UP000076727">
    <property type="component" value="Unassembled WGS sequence"/>
</dbReference>
<feature type="signal peptide" evidence="3">
    <location>
        <begin position="1"/>
        <end position="19"/>
    </location>
</feature>
<dbReference type="AlphaFoldDB" id="A0A165UEP2"/>
<dbReference type="SUPFAM" id="SSF51445">
    <property type="entry name" value="(Trans)glycosidases"/>
    <property type="match status" value="1"/>
</dbReference>
<evidence type="ECO:0000256" key="1">
    <source>
        <dbReference type="ARBA" id="ARBA00001255"/>
    </source>
</evidence>
<dbReference type="EMBL" id="KV429032">
    <property type="protein sequence ID" value="KZT74804.1"/>
    <property type="molecule type" value="Genomic_DNA"/>
</dbReference>
<evidence type="ECO:0000313" key="5">
    <source>
        <dbReference type="Proteomes" id="UP000076727"/>
    </source>
</evidence>
<dbReference type="GO" id="GO:0004557">
    <property type="term" value="F:alpha-galactosidase activity"/>
    <property type="evidence" value="ECO:0007669"/>
    <property type="project" value="UniProtKB-EC"/>
</dbReference>
<keyword evidence="3" id="KW-0732">Signal</keyword>
<keyword evidence="5" id="KW-1185">Reference proteome</keyword>
<name>A0A165UEP2_9APHY</name>
<evidence type="ECO:0000256" key="3">
    <source>
        <dbReference type="SAM" id="SignalP"/>
    </source>
</evidence>
<proteinExistence type="predicted"/>
<gene>
    <name evidence="4" type="ORF">DAEQUDRAFT_719983</name>
</gene>
<comment type="catalytic activity">
    <reaction evidence="1">
        <text>Hydrolysis of terminal, non-reducing alpha-D-galactose residues in alpha-D-galactosides, including galactose oligosaccharides, galactomannans and galactolipids.</text>
        <dbReference type="EC" id="3.2.1.22"/>
    </reaction>
</comment>
<dbReference type="OrthoDB" id="3232974at2759"/>